<dbReference type="InterPro" id="IPR045257">
    <property type="entry name" value="E2/Pdx1"/>
</dbReference>
<dbReference type="GO" id="GO:0006086">
    <property type="term" value="P:pyruvate decarboxylation to acetyl-CoA"/>
    <property type="evidence" value="ECO:0007669"/>
    <property type="project" value="InterPro"/>
</dbReference>
<dbReference type="STRING" id="270498.CHK_2830"/>
<dbReference type="InterPro" id="IPR011053">
    <property type="entry name" value="Single_hybrid_motif"/>
</dbReference>
<accession>A0A0M2NBJ9</accession>
<keyword evidence="2" id="KW-0670">Pyruvate</keyword>
<evidence type="ECO:0000313" key="3">
    <source>
        <dbReference type="Proteomes" id="UP000034076"/>
    </source>
</evidence>
<dbReference type="GO" id="GO:0004742">
    <property type="term" value="F:dihydrolipoyllysine-residue acetyltransferase activity"/>
    <property type="evidence" value="ECO:0007669"/>
    <property type="project" value="UniProtKB-EC"/>
</dbReference>
<feature type="domain" description="Lipoyl-binding" evidence="1">
    <location>
        <begin position="2"/>
        <end position="77"/>
    </location>
</feature>
<dbReference type="PATRIC" id="fig|270498.16.peg.607"/>
<evidence type="ECO:0000313" key="2">
    <source>
        <dbReference type="EMBL" id="KKI49608.1"/>
    </source>
</evidence>
<reference evidence="2 3" key="1">
    <citation type="submission" date="2015-04" db="EMBL/GenBank/DDBJ databases">
        <title>Draft genome sequence of bacteremic isolate Catabacter hongkongensis type strain HKU16T.</title>
        <authorList>
            <person name="Lau S.K."/>
            <person name="Teng J.L."/>
            <person name="Huang Y."/>
            <person name="Curreem S.O."/>
            <person name="Tsui S.K."/>
            <person name="Woo P.C."/>
        </authorList>
    </citation>
    <scope>NUCLEOTIDE SEQUENCE [LARGE SCALE GENOMIC DNA]</scope>
    <source>
        <strain evidence="2 3">HKU16</strain>
    </source>
</reference>
<dbReference type="AlphaFoldDB" id="A0A0M2NBJ9"/>
<gene>
    <name evidence="2" type="ORF">CHK_2830</name>
</gene>
<dbReference type="RefSeq" id="WP_046444621.1">
    <property type="nucleotide sequence ID" value="NZ_CAUERS010000156.1"/>
</dbReference>
<keyword evidence="3" id="KW-1185">Reference proteome</keyword>
<dbReference type="GO" id="GO:0045254">
    <property type="term" value="C:pyruvate dehydrogenase complex"/>
    <property type="evidence" value="ECO:0007669"/>
    <property type="project" value="InterPro"/>
</dbReference>
<evidence type="ECO:0000259" key="1">
    <source>
        <dbReference type="PROSITE" id="PS50968"/>
    </source>
</evidence>
<dbReference type="Proteomes" id="UP000034076">
    <property type="component" value="Unassembled WGS sequence"/>
</dbReference>
<dbReference type="PANTHER" id="PTHR23151:SF90">
    <property type="entry name" value="DIHYDROLIPOYLLYSINE-RESIDUE ACETYLTRANSFERASE COMPONENT OF PYRUVATE DEHYDROGENASE COMPLEX, MITOCHONDRIAL-RELATED"/>
    <property type="match status" value="1"/>
</dbReference>
<dbReference type="EMBL" id="LAYJ01000131">
    <property type="protein sequence ID" value="KKI49608.1"/>
    <property type="molecule type" value="Genomic_DNA"/>
</dbReference>
<dbReference type="CDD" id="cd06849">
    <property type="entry name" value="lipoyl_domain"/>
    <property type="match status" value="1"/>
</dbReference>
<dbReference type="PROSITE" id="PS50968">
    <property type="entry name" value="BIOTINYL_LIPOYL"/>
    <property type="match status" value="1"/>
</dbReference>
<protein>
    <submittedName>
        <fullName evidence="2">Dihydrolipoamide acetyltransferase component of pyruvate dehydrogenase complex</fullName>
        <ecNumber evidence="2">2.3.1.12</ecNumber>
    </submittedName>
</protein>
<dbReference type="SUPFAM" id="SSF51230">
    <property type="entry name" value="Single hybrid motif"/>
    <property type="match status" value="1"/>
</dbReference>
<proteinExistence type="predicted"/>
<dbReference type="PANTHER" id="PTHR23151">
    <property type="entry name" value="DIHYDROLIPOAMIDE ACETYL/SUCCINYL-TRANSFERASE-RELATED"/>
    <property type="match status" value="1"/>
</dbReference>
<keyword evidence="2" id="KW-0808">Transferase</keyword>
<dbReference type="Gene3D" id="2.40.50.100">
    <property type="match status" value="1"/>
</dbReference>
<dbReference type="EC" id="2.3.1.12" evidence="2"/>
<name>A0A0M2NBJ9_9FIRM</name>
<comment type="caution">
    <text evidence="2">The sequence shown here is derived from an EMBL/GenBank/DDBJ whole genome shotgun (WGS) entry which is preliminary data.</text>
</comment>
<organism evidence="2 3">
    <name type="scientific">Christensenella hongkongensis</name>
    <dbReference type="NCBI Taxonomy" id="270498"/>
    <lineage>
        <taxon>Bacteria</taxon>
        <taxon>Bacillati</taxon>
        <taxon>Bacillota</taxon>
        <taxon>Clostridia</taxon>
        <taxon>Christensenellales</taxon>
        <taxon>Christensenellaceae</taxon>
        <taxon>Christensenella</taxon>
    </lineage>
</organism>
<sequence>MKKEIIMPKIGLDMEEGTINKWLKKVGDHMEAGESILEIETDKAVTEVEAAVSGTLVEIVAGDGDTVEITKTIGWVETDE</sequence>
<dbReference type="OrthoDB" id="9805770at2"/>
<dbReference type="Pfam" id="PF00364">
    <property type="entry name" value="Biotin_lipoyl"/>
    <property type="match status" value="1"/>
</dbReference>
<keyword evidence="2" id="KW-0012">Acyltransferase</keyword>
<dbReference type="InterPro" id="IPR000089">
    <property type="entry name" value="Biotin_lipoyl"/>
</dbReference>